<dbReference type="InterPro" id="IPR014004">
    <property type="entry name" value="Transpt-assoc_nodulatn_dom_bac"/>
</dbReference>
<evidence type="ECO:0000256" key="1">
    <source>
        <dbReference type="ARBA" id="ARBA00022729"/>
    </source>
</evidence>
<dbReference type="PANTHER" id="PTHR34606">
    <property type="entry name" value="BON DOMAIN-CONTAINING PROTEIN"/>
    <property type="match status" value="1"/>
</dbReference>
<proteinExistence type="predicted"/>
<sequence length="193" mass="20857">MKLSPYLLSVLLSAVLLQGCAGGLIIAAGTAVSVSSDERSIKQLIKDGDLEKQAIDAVVESDAYNDDMRINIIANNGYLLLIGQIQNQENSTKIEALINNIDGVAGVYNQLRINAPISLAQQSEDTWLTTKVKSQLTSHDKVNPLKIKVVTEDAEVFLIGQVTEEMSNYATSVASNVDGVKQVVRVFELIPAK</sequence>
<dbReference type="Gene3D" id="3.30.1340.30">
    <property type="match status" value="1"/>
</dbReference>
<keyword evidence="1" id="KW-0732">Signal</keyword>
<feature type="domain" description="BON" evidence="2">
    <location>
        <begin position="46"/>
        <end position="115"/>
    </location>
</feature>
<dbReference type="InterPro" id="IPR007055">
    <property type="entry name" value="BON_dom"/>
</dbReference>
<evidence type="ECO:0000313" key="4">
    <source>
        <dbReference type="Proteomes" id="UP001369082"/>
    </source>
</evidence>
<name>A0ABU9GRJ6_9GAMM</name>
<reference evidence="3 4" key="1">
    <citation type="submission" date="2024-02" db="EMBL/GenBank/DDBJ databases">
        <title>Bacteria isolated from the canopy kelp, Nereocystis luetkeana.</title>
        <authorList>
            <person name="Pfister C.A."/>
            <person name="Younker I.T."/>
            <person name="Light S.H."/>
        </authorList>
    </citation>
    <scope>NUCLEOTIDE SEQUENCE [LARGE SCALE GENOMIC DNA]</scope>
    <source>
        <strain evidence="3 4">TI.1.05</strain>
    </source>
</reference>
<evidence type="ECO:0000313" key="3">
    <source>
        <dbReference type="EMBL" id="MEL0629881.1"/>
    </source>
</evidence>
<dbReference type="InterPro" id="IPR051686">
    <property type="entry name" value="Lipoprotein_DolP"/>
</dbReference>
<evidence type="ECO:0000259" key="2">
    <source>
        <dbReference type="PROSITE" id="PS50914"/>
    </source>
</evidence>
<dbReference type="EMBL" id="JBAKAZ010000033">
    <property type="protein sequence ID" value="MEL0629881.1"/>
    <property type="molecule type" value="Genomic_DNA"/>
</dbReference>
<dbReference type="SMART" id="SM00749">
    <property type="entry name" value="BON"/>
    <property type="match status" value="2"/>
</dbReference>
<gene>
    <name evidence="3" type="ORF">V6256_09695</name>
</gene>
<dbReference type="PROSITE" id="PS51257">
    <property type="entry name" value="PROKAR_LIPOPROTEIN"/>
    <property type="match status" value="1"/>
</dbReference>
<protein>
    <submittedName>
        <fullName evidence="3">BON domain-containing protein</fullName>
    </submittedName>
</protein>
<accession>A0ABU9GRJ6</accession>
<keyword evidence="4" id="KW-1185">Reference proteome</keyword>
<dbReference type="Proteomes" id="UP001369082">
    <property type="component" value="Unassembled WGS sequence"/>
</dbReference>
<dbReference type="Pfam" id="PF04972">
    <property type="entry name" value="BON"/>
    <property type="match status" value="2"/>
</dbReference>
<dbReference type="PROSITE" id="PS50914">
    <property type="entry name" value="BON"/>
    <property type="match status" value="2"/>
</dbReference>
<organism evidence="3 4">
    <name type="scientific">Psychromonas aquatilis</name>
    <dbReference type="NCBI Taxonomy" id="2005072"/>
    <lineage>
        <taxon>Bacteria</taxon>
        <taxon>Pseudomonadati</taxon>
        <taxon>Pseudomonadota</taxon>
        <taxon>Gammaproteobacteria</taxon>
        <taxon>Alteromonadales</taxon>
        <taxon>Psychromonadaceae</taxon>
        <taxon>Psychromonas</taxon>
    </lineage>
</organism>
<comment type="caution">
    <text evidence="3">The sequence shown here is derived from an EMBL/GenBank/DDBJ whole genome shotgun (WGS) entry which is preliminary data.</text>
</comment>
<dbReference type="PANTHER" id="PTHR34606:SF4">
    <property type="entry name" value="OUTER MEMBRANE LIPOPROTEIN DOLP"/>
    <property type="match status" value="1"/>
</dbReference>
<dbReference type="RefSeq" id="WP_341598014.1">
    <property type="nucleotide sequence ID" value="NZ_JBAKAZ010000033.1"/>
</dbReference>
<feature type="domain" description="BON" evidence="2">
    <location>
        <begin position="124"/>
        <end position="191"/>
    </location>
</feature>